<dbReference type="RefSeq" id="WP_044198745.1">
    <property type="nucleotide sequence ID" value="NZ_JMCB01000028.1"/>
</dbReference>
<evidence type="ECO:0008006" key="3">
    <source>
        <dbReference type="Google" id="ProtNLM"/>
    </source>
</evidence>
<evidence type="ECO:0000313" key="1">
    <source>
        <dbReference type="EMBL" id="KFE60768.1"/>
    </source>
</evidence>
<dbReference type="AlphaFoldDB" id="A0A085VZA5"/>
<name>A0A085VZA5_9BACT</name>
<comment type="caution">
    <text evidence="1">The sequence shown here is derived from an EMBL/GenBank/DDBJ whole genome shotgun (WGS) entry which is preliminary data.</text>
</comment>
<evidence type="ECO:0000313" key="2">
    <source>
        <dbReference type="Proteomes" id="UP000028725"/>
    </source>
</evidence>
<dbReference type="STRING" id="394096.DB31_4681"/>
<dbReference type="PROSITE" id="PS51257">
    <property type="entry name" value="PROKAR_LIPOPROTEIN"/>
    <property type="match status" value="1"/>
</dbReference>
<gene>
    <name evidence="1" type="ORF">DB31_4681</name>
</gene>
<proteinExistence type="predicted"/>
<accession>A0A085VZA5</accession>
<dbReference type="EMBL" id="JMCB01000028">
    <property type="protein sequence ID" value="KFE60768.1"/>
    <property type="molecule type" value="Genomic_DNA"/>
</dbReference>
<sequence length="137" mass="14581">MRLSLPILLGSALVACVHAPRSAYVPPEEAAWFKFPEELPATGQKTLSGTLAAAIQLAMDDFLPRGREPGRGASAQDICLAQRQSYDISAFPGRGELVWVIISPATGACTWGPTFLDGGAAYAVDTVRWRILAARAP</sequence>
<dbReference type="OrthoDB" id="5382484at2"/>
<dbReference type="Proteomes" id="UP000028725">
    <property type="component" value="Unassembled WGS sequence"/>
</dbReference>
<organism evidence="1 2">
    <name type="scientific">Hyalangium minutum</name>
    <dbReference type="NCBI Taxonomy" id="394096"/>
    <lineage>
        <taxon>Bacteria</taxon>
        <taxon>Pseudomonadati</taxon>
        <taxon>Myxococcota</taxon>
        <taxon>Myxococcia</taxon>
        <taxon>Myxococcales</taxon>
        <taxon>Cystobacterineae</taxon>
        <taxon>Archangiaceae</taxon>
        <taxon>Hyalangium</taxon>
    </lineage>
</organism>
<protein>
    <recommendedName>
        <fullName evidence="3">Lipoprotein</fullName>
    </recommendedName>
</protein>
<reference evidence="1 2" key="1">
    <citation type="submission" date="2014-04" db="EMBL/GenBank/DDBJ databases">
        <title>Genome assembly of Hyalangium minutum DSM 14724.</title>
        <authorList>
            <person name="Sharma G."/>
            <person name="Subramanian S."/>
        </authorList>
    </citation>
    <scope>NUCLEOTIDE SEQUENCE [LARGE SCALE GENOMIC DNA]</scope>
    <source>
        <strain evidence="1 2">DSM 14724</strain>
    </source>
</reference>
<keyword evidence="2" id="KW-1185">Reference proteome</keyword>